<keyword evidence="1" id="KW-0560">Oxidoreductase</keyword>
<evidence type="ECO:0000313" key="1">
    <source>
        <dbReference type="EMBL" id="GAM73432.1"/>
    </source>
</evidence>
<reference evidence="1 2" key="1">
    <citation type="submission" date="2015-01" db="EMBL/GenBank/DDBJ databases">
        <title>Vibrio sp. C94 JCM 19241 whole genome shotgun sequence.</title>
        <authorList>
            <person name="Sawabe T."/>
            <person name="Meirelles P."/>
            <person name="Feng G."/>
            <person name="Sayaka M."/>
            <person name="Hattori M."/>
            <person name="Ohkuma M."/>
        </authorList>
    </citation>
    <scope>NUCLEOTIDE SEQUENCE [LARGE SCALE GENOMIC DNA]</scope>
    <source>
        <strain evidence="2">JCM 19241</strain>
    </source>
</reference>
<dbReference type="GO" id="GO:0004300">
    <property type="term" value="F:enoyl-CoA hydratase activity"/>
    <property type="evidence" value="ECO:0007669"/>
    <property type="project" value="UniProtKB-EC"/>
</dbReference>
<keyword evidence="1" id="KW-0456">Lyase</keyword>
<proteinExistence type="predicted"/>
<keyword evidence="1" id="KW-0413">Isomerase</keyword>
<comment type="caution">
    <text evidence="1">The sequence shown here is derived from an EMBL/GenBank/DDBJ whole genome shotgun (WGS) entry which is preliminary data.</text>
</comment>
<accession>A0A0B8Q963</accession>
<dbReference type="EC" id="5.3.3.8" evidence="1"/>
<dbReference type="EC" id="1.1.1.35" evidence="1"/>
<protein>
    <submittedName>
        <fullName evidence="1">Enoyl-CoA hydratase</fullName>
        <ecNumber evidence="1">1.1.1.35</ecNumber>
        <ecNumber evidence="1">4.2.1.17</ecNumber>
        <ecNumber evidence="1">5.1.2.3</ecNumber>
        <ecNumber evidence="1">5.3.3.8</ecNumber>
    </submittedName>
</protein>
<dbReference type="GO" id="GO:0004165">
    <property type="term" value="F:delta(3)-delta(2)-enoyl-CoA isomerase activity"/>
    <property type="evidence" value="ECO:0007669"/>
    <property type="project" value="UniProtKB-EC"/>
</dbReference>
<dbReference type="Gene3D" id="3.90.226.10">
    <property type="entry name" value="2-enoyl-CoA Hydratase, Chain A, domain 1"/>
    <property type="match status" value="1"/>
</dbReference>
<dbReference type="EC" id="5.1.2.3" evidence="1"/>
<evidence type="ECO:0000313" key="2">
    <source>
        <dbReference type="Proteomes" id="UP000031666"/>
    </source>
</evidence>
<dbReference type="EC" id="4.2.1.17" evidence="1"/>
<name>A0A0B8Q963_9VIBR</name>
<reference evidence="1 2" key="2">
    <citation type="submission" date="2015-01" db="EMBL/GenBank/DDBJ databases">
        <authorList>
            <consortium name="NBRP consortium"/>
            <person name="Sawabe T."/>
            <person name="Meirelles P."/>
            <person name="Feng G."/>
            <person name="Sayaka M."/>
            <person name="Hattori M."/>
            <person name="Ohkuma M."/>
        </authorList>
    </citation>
    <scope>NUCLEOTIDE SEQUENCE [LARGE SCALE GENOMIC DNA]</scope>
    <source>
        <strain evidence="2">JCM 19241</strain>
    </source>
</reference>
<dbReference type="AlphaFoldDB" id="A0A0B8Q963"/>
<dbReference type="Proteomes" id="UP000031666">
    <property type="component" value="Unassembled WGS sequence"/>
</dbReference>
<dbReference type="GO" id="GO:0008692">
    <property type="term" value="F:3-hydroxybutyryl-CoA epimerase activity"/>
    <property type="evidence" value="ECO:0007669"/>
    <property type="project" value="UniProtKB-EC"/>
</dbReference>
<dbReference type="GO" id="GO:0003857">
    <property type="term" value="F:(3S)-3-hydroxyacyl-CoA dehydrogenase (NAD+) activity"/>
    <property type="evidence" value="ECO:0007669"/>
    <property type="project" value="UniProtKB-EC"/>
</dbReference>
<dbReference type="STRING" id="1481914.JCM19241_2887"/>
<gene>
    <name evidence="1" type="ORF">JCM19241_2887</name>
</gene>
<dbReference type="EMBL" id="BBSC01000001">
    <property type="protein sequence ID" value="GAM73432.1"/>
    <property type="molecule type" value="Genomic_DNA"/>
</dbReference>
<sequence length="58" mass="6336">MSDVKTFNLTIDSEGLAWLSIDVQGEKMNTLQAAFADEMKSILEELKGSEAKGLSSTR</sequence>
<organism evidence="1 2">
    <name type="scientific">Vibrio ishigakensis</name>
    <dbReference type="NCBI Taxonomy" id="1481914"/>
    <lineage>
        <taxon>Bacteria</taxon>
        <taxon>Pseudomonadati</taxon>
        <taxon>Pseudomonadota</taxon>
        <taxon>Gammaproteobacteria</taxon>
        <taxon>Vibrionales</taxon>
        <taxon>Vibrionaceae</taxon>
        <taxon>Vibrio</taxon>
    </lineage>
</organism>